<evidence type="ECO:0000313" key="1">
    <source>
        <dbReference type="EMBL" id="QCC52555.1"/>
    </source>
</evidence>
<gene>
    <name evidence="1" type="ORF">DV733_15550</name>
</gene>
<dbReference type="Pfam" id="PF23429">
    <property type="entry name" value="DUF7116"/>
    <property type="match status" value="1"/>
</dbReference>
<dbReference type="RefSeq" id="WP_049992882.1">
    <property type="nucleotide sequence ID" value="NZ_CP031310.1"/>
</dbReference>
<name>A0A4D6HG77_9EURY</name>
<dbReference type="GeneID" id="39849304"/>
<evidence type="ECO:0000313" key="2">
    <source>
        <dbReference type="Proteomes" id="UP000296706"/>
    </source>
</evidence>
<dbReference type="EMBL" id="CP031310">
    <property type="protein sequence ID" value="QCC52555.1"/>
    <property type="molecule type" value="Genomic_DNA"/>
</dbReference>
<keyword evidence="2" id="KW-1185">Reference proteome</keyword>
<dbReference type="KEGG" id="hsn:DV733_15550"/>
<dbReference type="STRING" id="1457250.GCA_000755225_01987"/>
<dbReference type="InterPro" id="IPR055540">
    <property type="entry name" value="DUF7116"/>
</dbReference>
<protein>
    <submittedName>
        <fullName evidence="1">Uncharacterized protein</fullName>
    </submittedName>
</protein>
<sequence>MGTVTTHLASQARTIFDDLGYTVSDDGEEIRAERKWRVVQVTPMPEPTDAPTNGEFRCFVTRAGQCTALKQRLASQNVRYEWAIISVEDDGSYEVCDATTFA</sequence>
<reference evidence="1 2" key="1">
    <citation type="journal article" date="2019" name="Nat. Commun.">
        <title>A new type of DNA phosphorothioation-based antiviral system in archaea.</title>
        <authorList>
            <person name="Xiong L."/>
            <person name="Liu S."/>
            <person name="Chen S."/>
            <person name="Xiao Y."/>
            <person name="Zhu B."/>
            <person name="Gao Y."/>
            <person name="Zhang Y."/>
            <person name="Chen B."/>
            <person name="Luo J."/>
            <person name="Deng Z."/>
            <person name="Chen X."/>
            <person name="Wang L."/>
            <person name="Chen S."/>
        </authorList>
    </citation>
    <scope>NUCLEOTIDE SEQUENCE [LARGE SCALE GENOMIC DNA]</scope>
    <source>
        <strain evidence="1 2">CBA1105</strain>
    </source>
</reference>
<proteinExistence type="predicted"/>
<dbReference type="OrthoDB" id="191840at2157"/>
<dbReference type="AlphaFoldDB" id="A0A4D6HG77"/>
<dbReference type="Proteomes" id="UP000296706">
    <property type="component" value="Chromosome"/>
</dbReference>
<organism evidence="1 2">
    <name type="scientific">Halapricum salinum</name>
    <dbReference type="NCBI Taxonomy" id="1457250"/>
    <lineage>
        <taxon>Archaea</taxon>
        <taxon>Methanobacteriati</taxon>
        <taxon>Methanobacteriota</taxon>
        <taxon>Stenosarchaea group</taxon>
        <taxon>Halobacteria</taxon>
        <taxon>Halobacteriales</taxon>
        <taxon>Haloarculaceae</taxon>
        <taxon>Halapricum</taxon>
    </lineage>
</organism>
<accession>A0A4D6HG77</accession>